<feature type="domain" description="SnoaL-like" evidence="1">
    <location>
        <begin position="12"/>
        <end position="123"/>
    </location>
</feature>
<dbReference type="EMBL" id="JBDIME010000002">
    <property type="protein sequence ID" value="MEN2788554.1"/>
    <property type="molecule type" value="Genomic_DNA"/>
</dbReference>
<reference evidence="2 3" key="1">
    <citation type="submission" date="2024-05" db="EMBL/GenBank/DDBJ databases">
        <authorList>
            <person name="Liu Q."/>
            <person name="Xin Y.-H."/>
        </authorList>
    </citation>
    <scope>NUCLEOTIDE SEQUENCE [LARGE SCALE GENOMIC DNA]</scope>
    <source>
        <strain evidence="2 3">CGMCC 1.10181</strain>
    </source>
</reference>
<name>A0ABU9XYC8_9SPHN</name>
<gene>
    <name evidence="2" type="ORF">ABC974_02865</name>
</gene>
<evidence type="ECO:0000313" key="3">
    <source>
        <dbReference type="Proteomes" id="UP001419910"/>
    </source>
</evidence>
<keyword evidence="3" id="KW-1185">Reference proteome</keyword>
<protein>
    <submittedName>
        <fullName evidence="2">Nuclear transport factor 2 family protein</fullName>
    </submittedName>
</protein>
<accession>A0ABU9XYC8</accession>
<dbReference type="Gene3D" id="3.10.450.50">
    <property type="match status" value="1"/>
</dbReference>
<organism evidence="2 3">
    <name type="scientific">Sphingomonas oligophenolica</name>
    <dbReference type="NCBI Taxonomy" id="301154"/>
    <lineage>
        <taxon>Bacteria</taxon>
        <taxon>Pseudomonadati</taxon>
        <taxon>Pseudomonadota</taxon>
        <taxon>Alphaproteobacteria</taxon>
        <taxon>Sphingomonadales</taxon>
        <taxon>Sphingomonadaceae</taxon>
        <taxon>Sphingomonas</taxon>
    </lineage>
</organism>
<evidence type="ECO:0000259" key="1">
    <source>
        <dbReference type="Pfam" id="PF12680"/>
    </source>
</evidence>
<evidence type="ECO:0000313" key="2">
    <source>
        <dbReference type="EMBL" id="MEN2788554.1"/>
    </source>
</evidence>
<dbReference type="Proteomes" id="UP001419910">
    <property type="component" value="Unassembled WGS sequence"/>
</dbReference>
<proteinExistence type="predicted"/>
<comment type="caution">
    <text evidence="2">The sequence shown here is derived from an EMBL/GenBank/DDBJ whole genome shotgun (WGS) entry which is preliminary data.</text>
</comment>
<dbReference type="InterPro" id="IPR037401">
    <property type="entry name" value="SnoaL-like"/>
</dbReference>
<sequence length="137" mass="15302">MSARPRLLSWFEAYLAAFNRADFPGFGACYADNVVFHGQAAQLVGRDAVLDFYRSVRTYLDERVDLLTFVGAADGSRIAAELRTTLIARKDWPDMPTGPMRAGDQRQSVNFAFYEIANGVFTRVRTARFSPQPGSRA</sequence>
<dbReference type="InterPro" id="IPR032710">
    <property type="entry name" value="NTF2-like_dom_sf"/>
</dbReference>
<dbReference type="SUPFAM" id="SSF54427">
    <property type="entry name" value="NTF2-like"/>
    <property type="match status" value="1"/>
</dbReference>
<dbReference type="Pfam" id="PF12680">
    <property type="entry name" value="SnoaL_2"/>
    <property type="match status" value="1"/>
</dbReference>
<dbReference type="RefSeq" id="WP_343890571.1">
    <property type="nucleotide sequence ID" value="NZ_BAAAEH010000035.1"/>
</dbReference>